<reference evidence="3" key="1">
    <citation type="submission" date="2021-01" db="UniProtKB">
        <authorList>
            <consortium name="EnsemblMetazoa"/>
        </authorList>
    </citation>
    <scope>IDENTIFICATION</scope>
</reference>
<dbReference type="SMR" id="A0A7M7HDC4"/>
<dbReference type="EnsemblMetazoa" id="XM_008218999">
    <property type="protein sequence ID" value="XP_008217221"/>
    <property type="gene ID" value="LOC100679844"/>
</dbReference>
<evidence type="ECO:0000256" key="1">
    <source>
        <dbReference type="SAM" id="MobiDB-lite"/>
    </source>
</evidence>
<keyword evidence="2" id="KW-1133">Transmembrane helix</keyword>
<feature type="compositionally biased region" description="Pro residues" evidence="1">
    <location>
        <begin position="181"/>
        <end position="190"/>
    </location>
</feature>
<evidence type="ECO:0000256" key="2">
    <source>
        <dbReference type="SAM" id="Phobius"/>
    </source>
</evidence>
<evidence type="ECO:0000313" key="4">
    <source>
        <dbReference type="Proteomes" id="UP000002358"/>
    </source>
</evidence>
<accession>A0A7M7HDC4</accession>
<keyword evidence="2" id="KW-0812">Transmembrane</keyword>
<sequence>MFPHRQHYFNRLTKSYPLLRLIDVYDRESFIREYVLDNVFVCIFMYILFYFAIWYAHKVIKRIEKKNREMLATVERNRSRLDDIIALKNKRAEYEEVVIKAKGDQKITTKQLDLEMRRLSSELVSTMSKLNELEKFLTKWKFWKNCTERSTKKVATFEGEQSEGYEDSENAFEDIKVLEPSFPPPMPPEPPPRKFGVFARPPAVAASSVTNPSTKIGFK</sequence>
<organism evidence="3 4">
    <name type="scientific">Nasonia vitripennis</name>
    <name type="common">Parasitic wasp</name>
    <dbReference type="NCBI Taxonomy" id="7425"/>
    <lineage>
        <taxon>Eukaryota</taxon>
        <taxon>Metazoa</taxon>
        <taxon>Ecdysozoa</taxon>
        <taxon>Arthropoda</taxon>
        <taxon>Hexapoda</taxon>
        <taxon>Insecta</taxon>
        <taxon>Pterygota</taxon>
        <taxon>Neoptera</taxon>
        <taxon>Endopterygota</taxon>
        <taxon>Hymenoptera</taxon>
        <taxon>Apocrita</taxon>
        <taxon>Proctotrupomorpha</taxon>
        <taxon>Chalcidoidea</taxon>
        <taxon>Pteromalidae</taxon>
        <taxon>Pteromalinae</taxon>
        <taxon>Nasonia</taxon>
    </lineage>
</organism>
<dbReference type="RefSeq" id="XP_008217221.1">
    <property type="nucleotide sequence ID" value="XM_008218999.4"/>
</dbReference>
<proteinExistence type="predicted"/>
<dbReference type="AlphaFoldDB" id="A0A7M7HDC4"/>
<feature type="transmembrane region" description="Helical" evidence="2">
    <location>
        <begin position="34"/>
        <end position="56"/>
    </location>
</feature>
<feature type="region of interest" description="Disordered" evidence="1">
    <location>
        <begin position="179"/>
        <end position="198"/>
    </location>
</feature>
<evidence type="ECO:0000313" key="3">
    <source>
        <dbReference type="EnsemblMetazoa" id="XP_008217221"/>
    </source>
</evidence>
<protein>
    <submittedName>
        <fullName evidence="3">Uncharacterized protein</fullName>
    </submittedName>
</protein>
<dbReference type="GeneID" id="100679844"/>
<keyword evidence="4" id="KW-1185">Reference proteome</keyword>
<keyword evidence="2" id="KW-0472">Membrane</keyword>
<name>A0A7M7HDC4_NASVI</name>
<dbReference type="OrthoDB" id="7695887at2759"/>
<dbReference type="Proteomes" id="UP000002358">
    <property type="component" value="Chromosome 5"/>
</dbReference>